<keyword evidence="13" id="KW-0547">Nucleotide-binding</keyword>
<dbReference type="SUPFAM" id="SSF48179">
    <property type="entry name" value="6-phosphogluconate dehydrogenase C-terminal domain-like"/>
    <property type="match status" value="1"/>
</dbReference>
<feature type="binding site" evidence="13">
    <location>
        <position position="48"/>
    </location>
    <ligand>
        <name>NADPH</name>
        <dbReference type="ChEBI" id="CHEBI:57783"/>
    </ligand>
</feature>
<feature type="binding site" evidence="13">
    <location>
        <position position="241"/>
    </location>
    <ligand>
        <name>sn-glycerol 3-phosphate</name>
        <dbReference type="ChEBI" id="CHEBI:57597"/>
    </ligand>
</feature>
<dbReference type="PRINTS" id="PR00077">
    <property type="entry name" value="GPDHDRGNASE"/>
</dbReference>
<evidence type="ECO:0000256" key="9">
    <source>
        <dbReference type="ARBA" id="ARBA00052716"/>
    </source>
</evidence>
<comment type="catalytic activity">
    <reaction evidence="13">
        <text>sn-glycerol 3-phosphate + NAD(+) = dihydroxyacetone phosphate + NADH + H(+)</text>
        <dbReference type="Rhea" id="RHEA:11092"/>
        <dbReference type="ChEBI" id="CHEBI:15378"/>
        <dbReference type="ChEBI" id="CHEBI:57540"/>
        <dbReference type="ChEBI" id="CHEBI:57597"/>
        <dbReference type="ChEBI" id="CHEBI:57642"/>
        <dbReference type="ChEBI" id="CHEBI:57945"/>
        <dbReference type="EC" id="1.1.1.94"/>
    </reaction>
</comment>
<dbReference type="InterPro" id="IPR006168">
    <property type="entry name" value="G3P_DH_NAD-dep"/>
</dbReference>
<dbReference type="PIRSF" id="PIRSF000114">
    <property type="entry name" value="Glycerol-3-P_dh"/>
    <property type="match status" value="1"/>
</dbReference>
<feature type="binding site" evidence="13">
    <location>
        <position position="278"/>
    </location>
    <ligand>
        <name>NADPH</name>
        <dbReference type="ChEBI" id="CHEBI:57783"/>
    </ligand>
</feature>
<comment type="subcellular location">
    <subcellularLocation>
        <location evidence="13">Cytoplasm</location>
    </subcellularLocation>
</comment>
<feature type="domain" description="Glycerol-3-phosphate dehydrogenase NAD-dependent C-terminal" evidence="19">
    <location>
        <begin position="177"/>
        <end position="317"/>
    </location>
</feature>
<evidence type="ECO:0000313" key="20">
    <source>
        <dbReference type="EMBL" id="SHE27116.1"/>
    </source>
</evidence>
<feature type="binding site" evidence="13">
    <location>
        <position position="32"/>
    </location>
    <ligand>
        <name>NADPH</name>
        <dbReference type="ChEBI" id="CHEBI:57783"/>
    </ligand>
</feature>
<keyword evidence="4 13" id="KW-0560">Oxidoreductase</keyword>
<dbReference type="AlphaFoldDB" id="A0A1M4S4H9"/>
<evidence type="ECO:0000256" key="1">
    <source>
        <dbReference type="ARBA" id="ARBA00011009"/>
    </source>
</evidence>
<evidence type="ECO:0000256" key="7">
    <source>
        <dbReference type="ARBA" id="ARBA00023209"/>
    </source>
</evidence>
<evidence type="ECO:0000256" key="5">
    <source>
        <dbReference type="ARBA" id="ARBA00023027"/>
    </source>
</evidence>
<evidence type="ECO:0000256" key="14">
    <source>
        <dbReference type="PIRSR" id="PIRSR000114-1"/>
    </source>
</evidence>
<dbReference type="GO" id="GO:0141153">
    <property type="term" value="F:glycerol-3-phosphate dehydrogenase (NADP+) activity"/>
    <property type="evidence" value="ECO:0007669"/>
    <property type="project" value="RHEA"/>
</dbReference>
<feature type="binding site" evidence="13">
    <location>
        <position position="133"/>
    </location>
    <ligand>
        <name>sn-glycerol 3-phosphate</name>
        <dbReference type="ChEBI" id="CHEBI:57597"/>
    </ligand>
</feature>
<feature type="binding site" evidence="13">
    <location>
        <position position="251"/>
    </location>
    <ligand>
        <name>sn-glycerol 3-phosphate</name>
        <dbReference type="ChEBI" id="CHEBI:57597"/>
    </ligand>
</feature>
<keyword evidence="13" id="KW-0963">Cytoplasm</keyword>
<dbReference type="EMBL" id="FQTU01000001">
    <property type="protein sequence ID" value="SHE27116.1"/>
    <property type="molecule type" value="Genomic_DNA"/>
</dbReference>
<feature type="binding site" evidence="13">
    <location>
        <position position="10"/>
    </location>
    <ligand>
        <name>NADPH</name>
        <dbReference type="ChEBI" id="CHEBI:57783"/>
    </ligand>
</feature>
<dbReference type="GO" id="GO:0141152">
    <property type="term" value="F:glycerol-3-phosphate dehydrogenase (NAD+) activity"/>
    <property type="evidence" value="ECO:0007669"/>
    <property type="project" value="RHEA"/>
</dbReference>
<evidence type="ECO:0000256" key="13">
    <source>
        <dbReference type="HAMAP-Rule" id="MF_00394"/>
    </source>
</evidence>
<evidence type="ECO:0000256" key="12">
    <source>
        <dbReference type="ARBA" id="ARBA00080511"/>
    </source>
</evidence>
<evidence type="ECO:0000256" key="17">
    <source>
        <dbReference type="RuleBase" id="RU000437"/>
    </source>
</evidence>
<dbReference type="HAMAP" id="MF_00394">
    <property type="entry name" value="NAD_Glyc3P_dehydrog"/>
    <property type="match status" value="1"/>
</dbReference>
<dbReference type="UniPathway" id="UPA00940"/>
<keyword evidence="8 13" id="KW-1208">Phospholipid metabolism</keyword>
<feature type="binding site" evidence="15">
    <location>
        <position position="105"/>
    </location>
    <ligand>
        <name>substrate</name>
    </ligand>
</feature>
<evidence type="ECO:0000256" key="8">
    <source>
        <dbReference type="ARBA" id="ARBA00023264"/>
    </source>
</evidence>
<dbReference type="Pfam" id="PF01210">
    <property type="entry name" value="NAD_Gly3P_dh_N"/>
    <property type="match status" value="1"/>
</dbReference>
<dbReference type="InterPro" id="IPR036291">
    <property type="entry name" value="NAD(P)-bd_dom_sf"/>
</dbReference>
<feature type="binding site" evidence="13">
    <location>
        <position position="105"/>
    </location>
    <ligand>
        <name>NADPH</name>
        <dbReference type="ChEBI" id="CHEBI:57783"/>
    </ligand>
</feature>
<dbReference type="PANTHER" id="PTHR11728">
    <property type="entry name" value="GLYCEROL-3-PHOSPHATE DEHYDROGENASE"/>
    <property type="match status" value="1"/>
</dbReference>
<dbReference type="NCBIfam" id="NF000941">
    <property type="entry name" value="PRK00094.1-3"/>
    <property type="match status" value="1"/>
</dbReference>
<feature type="binding site" evidence="16">
    <location>
        <position position="137"/>
    </location>
    <ligand>
        <name>NAD(+)</name>
        <dbReference type="ChEBI" id="CHEBI:57540"/>
    </ligand>
</feature>
<evidence type="ECO:0000256" key="3">
    <source>
        <dbReference type="ARBA" id="ARBA00022857"/>
    </source>
</evidence>
<feature type="binding site" evidence="13">
    <location>
        <position position="253"/>
    </location>
    <ligand>
        <name>sn-glycerol 3-phosphate</name>
        <dbReference type="ChEBI" id="CHEBI:57597"/>
    </ligand>
</feature>
<dbReference type="FunFam" id="1.10.1040.10:FF:000001">
    <property type="entry name" value="Glycerol-3-phosphate dehydrogenase [NAD(P)+]"/>
    <property type="match status" value="1"/>
</dbReference>
<evidence type="ECO:0000256" key="16">
    <source>
        <dbReference type="PIRSR" id="PIRSR000114-3"/>
    </source>
</evidence>
<dbReference type="GO" id="GO:0008654">
    <property type="term" value="P:phospholipid biosynthetic process"/>
    <property type="evidence" value="ECO:0007669"/>
    <property type="project" value="UniProtKB-KW"/>
</dbReference>
<feature type="binding site" evidence="13">
    <location>
        <position position="252"/>
    </location>
    <ligand>
        <name>NADPH</name>
        <dbReference type="ChEBI" id="CHEBI:57783"/>
    </ligand>
</feature>
<dbReference type="GO" id="GO:0051287">
    <property type="term" value="F:NAD binding"/>
    <property type="evidence" value="ECO:0007669"/>
    <property type="project" value="InterPro"/>
</dbReference>
<dbReference type="GO" id="GO:0006650">
    <property type="term" value="P:glycerophospholipid metabolic process"/>
    <property type="evidence" value="ECO:0007669"/>
    <property type="project" value="UniProtKB-UniRule"/>
</dbReference>
<keyword evidence="3 13" id="KW-0521">NADP</keyword>
<feature type="binding site" evidence="16">
    <location>
        <begin position="7"/>
        <end position="12"/>
    </location>
    <ligand>
        <name>NAD(+)</name>
        <dbReference type="ChEBI" id="CHEBI:57540"/>
    </ligand>
</feature>
<dbReference type="GO" id="GO:0046168">
    <property type="term" value="P:glycerol-3-phosphate catabolic process"/>
    <property type="evidence" value="ECO:0007669"/>
    <property type="project" value="InterPro"/>
</dbReference>
<feature type="binding site" evidence="15">
    <location>
        <begin position="252"/>
        <end position="253"/>
    </location>
    <ligand>
        <name>substrate</name>
    </ligand>
</feature>
<evidence type="ECO:0000259" key="18">
    <source>
        <dbReference type="Pfam" id="PF01210"/>
    </source>
</evidence>
<sequence>MKIGVLGAGSWGTALAVLLADKGYAVDLWHRREDLVDEINFKRVNSKYLPGVVINKKITATTSLESAVAGSEVVVLAVPSHTIRDLCIQIKDFVNCEQYIVNVSKGLEEGSYFRLSQAINEELSYNNVYVLSGPSHAEEVANKLPTTVVVSGEKKAKCELLQDLFSTDYLRVYTNPDMIGVELGGALKNIIALGAGISDGLGYGDNSKAALMTRGIAEISRLGKILGAKTETFAGLTGIGDLIVTCTSMHSRNRRAGILLGQGESLENVLAGIGMVVEGVKATKTAYELAGKHDCEMPITTGIYKILYEGYDPKDVVNQIMTRRSKHEIEEINSLYYYGWN</sequence>
<feature type="domain" description="Glycerol-3-phosphate dehydrogenase NAD-dependent N-terminal" evidence="18">
    <location>
        <begin position="2"/>
        <end position="156"/>
    </location>
</feature>
<keyword evidence="5 13" id="KW-0520">NAD</keyword>
<keyword evidence="2 13" id="KW-0444">Lipid biosynthesis</keyword>
<dbReference type="InterPro" id="IPR011128">
    <property type="entry name" value="G3P_DH_NAD-dep_N"/>
</dbReference>
<name>A0A1M4S4H9_9FIRM</name>
<comment type="catalytic activity">
    <reaction evidence="9">
        <text>sn-glycerol 3-phosphate + NADP(+) = dihydroxyacetone phosphate + NADPH + H(+)</text>
        <dbReference type="Rhea" id="RHEA:11096"/>
        <dbReference type="ChEBI" id="CHEBI:15378"/>
        <dbReference type="ChEBI" id="CHEBI:57597"/>
        <dbReference type="ChEBI" id="CHEBI:57642"/>
        <dbReference type="ChEBI" id="CHEBI:57783"/>
        <dbReference type="ChEBI" id="CHEBI:58349"/>
        <dbReference type="EC" id="1.1.1.94"/>
    </reaction>
    <physiologicalReaction direction="right-to-left" evidence="9">
        <dbReference type="Rhea" id="RHEA:11098"/>
    </physiologicalReaction>
</comment>
<evidence type="ECO:0000256" key="15">
    <source>
        <dbReference type="PIRSR" id="PIRSR000114-2"/>
    </source>
</evidence>
<dbReference type="Gene3D" id="3.40.50.720">
    <property type="entry name" value="NAD(P)-binding Rossmann-like Domain"/>
    <property type="match status" value="1"/>
</dbReference>
<dbReference type="InterPro" id="IPR006109">
    <property type="entry name" value="G3P_DH_NAD-dep_C"/>
</dbReference>
<comment type="pathway">
    <text evidence="13">Membrane lipid metabolism; glycerophospholipid metabolism.</text>
</comment>
<evidence type="ECO:0000256" key="2">
    <source>
        <dbReference type="ARBA" id="ARBA00022516"/>
    </source>
</evidence>
<evidence type="ECO:0000256" key="4">
    <source>
        <dbReference type="ARBA" id="ARBA00023002"/>
    </source>
</evidence>
<feature type="binding site" evidence="13">
    <location>
        <position position="252"/>
    </location>
    <ligand>
        <name>sn-glycerol 3-phosphate</name>
        <dbReference type="ChEBI" id="CHEBI:57597"/>
    </ligand>
</feature>
<dbReference type="GO" id="GO:0005829">
    <property type="term" value="C:cytosol"/>
    <property type="evidence" value="ECO:0007669"/>
    <property type="project" value="TreeGrafter"/>
</dbReference>
<dbReference type="Proteomes" id="UP000184251">
    <property type="component" value="Unassembled WGS sequence"/>
</dbReference>
<dbReference type="Gene3D" id="1.10.1040.10">
    <property type="entry name" value="N-(1-d-carboxylethyl)-l-norvaline Dehydrogenase, domain 2"/>
    <property type="match status" value="1"/>
</dbReference>
<feature type="binding site" evidence="13">
    <location>
        <position position="137"/>
    </location>
    <ligand>
        <name>NADPH</name>
        <dbReference type="ChEBI" id="CHEBI:57783"/>
    </ligand>
</feature>
<dbReference type="InterPro" id="IPR008927">
    <property type="entry name" value="6-PGluconate_DH-like_C_sf"/>
</dbReference>
<keyword evidence="7 13" id="KW-0594">Phospholipid biosynthesis</keyword>
<dbReference type="SUPFAM" id="SSF51735">
    <property type="entry name" value="NAD(P)-binding Rossmann-fold domains"/>
    <property type="match status" value="1"/>
</dbReference>
<dbReference type="GO" id="GO:0005975">
    <property type="term" value="P:carbohydrate metabolic process"/>
    <property type="evidence" value="ECO:0007669"/>
    <property type="project" value="InterPro"/>
</dbReference>
<evidence type="ECO:0000256" key="10">
    <source>
        <dbReference type="ARBA" id="ARBA00066687"/>
    </source>
</evidence>
<dbReference type="NCBIfam" id="NF000940">
    <property type="entry name" value="PRK00094.1-2"/>
    <property type="match status" value="1"/>
</dbReference>
<evidence type="ECO:0000259" key="19">
    <source>
        <dbReference type="Pfam" id="PF07479"/>
    </source>
</evidence>
<dbReference type="EC" id="1.1.1.94" evidence="10 13"/>
<dbReference type="FunFam" id="3.40.50.720:FF:000019">
    <property type="entry name" value="Glycerol-3-phosphate dehydrogenase [NAD(P)+]"/>
    <property type="match status" value="1"/>
</dbReference>
<accession>A0A1M4S4H9</accession>
<dbReference type="Pfam" id="PF07479">
    <property type="entry name" value="NAD_Gly3P_dh_C"/>
    <property type="match status" value="1"/>
</dbReference>
<evidence type="ECO:0000256" key="11">
    <source>
        <dbReference type="ARBA" id="ARBA00069372"/>
    </source>
</evidence>
<keyword evidence="6 13" id="KW-0443">Lipid metabolism</keyword>
<feature type="binding site" evidence="13">
    <location>
        <position position="31"/>
    </location>
    <ligand>
        <name>NADPH</name>
        <dbReference type="ChEBI" id="CHEBI:57783"/>
    </ligand>
</feature>
<reference evidence="20 21" key="1">
    <citation type="submission" date="2016-11" db="EMBL/GenBank/DDBJ databases">
        <authorList>
            <person name="Jaros S."/>
            <person name="Januszkiewicz K."/>
            <person name="Wedrychowicz H."/>
        </authorList>
    </citation>
    <scope>NUCLEOTIDE SEQUENCE [LARGE SCALE GENOMIC DNA]</scope>
    <source>
        <strain evidence="20 21">DSM 14828</strain>
    </source>
</reference>
<feature type="binding site" evidence="13">
    <location>
        <position position="188"/>
    </location>
    <ligand>
        <name>sn-glycerol 3-phosphate</name>
        <dbReference type="ChEBI" id="CHEBI:57597"/>
    </ligand>
</feature>
<feature type="binding site" evidence="13">
    <location>
        <position position="11"/>
    </location>
    <ligand>
        <name>NADPH</name>
        <dbReference type="ChEBI" id="CHEBI:57783"/>
    </ligand>
</feature>
<dbReference type="STRING" id="1120975.SAMN02746064_00042"/>
<gene>
    <name evidence="13" type="primary">gpsA</name>
    <name evidence="20" type="ORF">SAMN02746064_00042</name>
</gene>
<dbReference type="PROSITE" id="PS00957">
    <property type="entry name" value="NAD_G3PDH"/>
    <property type="match status" value="1"/>
</dbReference>
<keyword evidence="21" id="KW-1185">Reference proteome</keyword>
<dbReference type="RefSeq" id="WP_073269054.1">
    <property type="nucleotide sequence ID" value="NZ_FQTU01000001.1"/>
</dbReference>
<organism evidence="20 21">
    <name type="scientific">Alkalibacter saccharofermentans DSM 14828</name>
    <dbReference type="NCBI Taxonomy" id="1120975"/>
    <lineage>
        <taxon>Bacteria</taxon>
        <taxon>Bacillati</taxon>
        <taxon>Bacillota</taxon>
        <taxon>Clostridia</taxon>
        <taxon>Eubacteriales</taxon>
        <taxon>Eubacteriaceae</taxon>
        <taxon>Alkalibacter</taxon>
    </lineage>
</organism>
<comment type="function">
    <text evidence="13">Catalyzes the reduction of the glycolytic intermediate dihydroxyacetone phosphate (DHAP) to sn-glycerol 3-phosphate (G3P), the key precursor for phospholipid synthesis.</text>
</comment>
<protein>
    <recommendedName>
        <fullName evidence="11 13">Glycerol-3-phosphate dehydrogenase [NAD(P)+]</fullName>
        <ecNumber evidence="10 13">1.1.1.94</ecNumber>
    </recommendedName>
    <alternativeName>
        <fullName evidence="13">NAD(P)(+)-dependent glycerol-3-phosphate dehydrogenase</fullName>
    </alternativeName>
    <alternativeName>
        <fullName evidence="12 13">NAD(P)H-dependent dihydroxyacetone-phosphate reductase</fullName>
    </alternativeName>
</protein>
<dbReference type="NCBIfam" id="NF000942">
    <property type="entry name" value="PRK00094.1-4"/>
    <property type="match status" value="1"/>
</dbReference>
<feature type="active site" description="Proton acceptor" evidence="13 14">
    <location>
        <position position="188"/>
    </location>
</feature>
<dbReference type="InterPro" id="IPR013328">
    <property type="entry name" value="6PGD_dom2"/>
</dbReference>
<feature type="binding site" evidence="13">
    <location>
        <position position="276"/>
    </location>
    <ligand>
        <name>NADPH</name>
        <dbReference type="ChEBI" id="CHEBI:57783"/>
    </ligand>
</feature>
<dbReference type="PANTHER" id="PTHR11728:SF1">
    <property type="entry name" value="GLYCEROL-3-PHOSPHATE DEHYDROGENASE [NAD(+)] 2, CHLOROPLASTIC"/>
    <property type="match status" value="1"/>
</dbReference>
<proteinExistence type="inferred from homology"/>
<feature type="binding site" evidence="13">
    <location>
        <position position="105"/>
    </location>
    <ligand>
        <name>sn-glycerol 3-phosphate</name>
        <dbReference type="ChEBI" id="CHEBI:57597"/>
    </ligand>
</feature>
<evidence type="ECO:0000256" key="6">
    <source>
        <dbReference type="ARBA" id="ARBA00023098"/>
    </source>
</evidence>
<feature type="binding site" evidence="16">
    <location>
        <position position="252"/>
    </location>
    <ligand>
        <name>NAD(+)</name>
        <dbReference type="ChEBI" id="CHEBI:57540"/>
    </ligand>
</feature>
<comment type="similarity">
    <text evidence="1 13 17">Belongs to the NAD-dependent glycerol-3-phosphate dehydrogenase family.</text>
</comment>
<evidence type="ECO:0000313" key="21">
    <source>
        <dbReference type="Proteomes" id="UP000184251"/>
    </source>
</evidence>
<dbReference type="GO" id="GO:0046167">
    <property type="term" value="P:glycerol-3-phosphate biosynthetic process"/>
    <property type="evidence" value="ECO:0007669"/>
    <property type="project" value="UniProtKB-UniRule"/>
</dbReference>
<feature type="binding site" evidence="13">
    <location>
        <position position="135"/>
    </location>
    <ligand>
        <name>sn-glycerol 3-phosphate</name>
        <dbReference type="ChEBI" id="CHEBI:57597"/>
    </ligand>
</feature>